<dbReference type="Proteomes" id="UP000663891">
    <property type="component" value="Unassembled WGS sequence"/>
</dbReference>
<reference evidence="1" key="1">
    <citation type="submission" date="2021-02" db="EMBL/GenBank/DDBJ databases">
        <authorList>
            <person name="Nowell W R."/>
        </authorList>
    </citation>
    <scope>NUCLEOTIDE SEQUENCE</scope>
</reference>
<sequence>MICTGGNSITSGAFISLSGTNPSFYTQYNYSYVAMTTSPILMFAFETDLNSNYFLDSVSVTKATVPSIQLLQNSGFENSTTQLNGWVLSCNATCSAGAGGQATYGTNCYLSTGNCFLADCPDTSGTGAVVFLGQAFSATIGVTYTISFRLKMAYGGSGSSNTKFTASIR</sequence>
<comment type="caution">
    <text evidence="1">The sequence shown here is derived from an EMBL/GenBank/DDBJ whole genome shotgun (WGS) entry which is preliminary data.</text>
</comment>
<evidence type="ECO:0000313" key="2">
    <source>
        <dbReference type="Proteomes" id="UP000663891"/>
    </source>
</evidence>
<proteinExistence type="predicted"/>
<dbReference type="AlphaFoldDB" id="A0A815KNU9"/>
<dbReference type="OrthoDB" id="10040913at2759"/>
<evidence type="ECO:0000313" key="1">
    <source>
        <dbReference type="EMBL" id="CAF1395773.1"/>
    </source>
</evidence>
<dbReference type="Gene3D" id="2.60.120.260">
    <property type="entry name" value="Galactose-binding domain-like"/>
    <property type="match status" value="1"/>
</dbReference>
<name>A0A815KNU9_9BILA</name>
<protein>
    <submittedName>
        <fullName evidence="1">Uncharacterized protein</fullName>
    </submittedName>
</protein>
<accession>A0A815KNU9</accession>
<dbReference type="EMBL" id="CAJNON010000870">
    <property type="protein sequence ID" value="CAF1395773.1"/>
    <property type="molecule type" value="Genomic_DNA"/>
</dbReference>
<organism evidence="1 2">
    <name type="scientific">Adineta steineri</name>
    <dbReference type="NCBI Taxonomy" id="433720"/>
    <lineage>
        <taxon>Eukaryota</taxon>
        <taxon>Metazoa</taxon>
        <taxon>Spiralia</taxon>
        <taxon>Gnathifera</taxon>
        <taxon>Rotifera</taxon>
        <taxon>Eurotatoria</taxon>
        <taxon>Bdelloidea</taxon>
        <taxon>Adinetida</taxon>
        <taxon>Adinetidae</taxon>
        <taxon>Adineta</taxon>
    </lineage>
</organism>
<gene>
    <name evidence="1" type="ORF">VCS650_LOCUS36205</name>
</gene>